<feature type="transmembrane region" description="Helical" evidence="3">
    <location>
        <begin position="87"/>
        <end position="109"/>
    </location>
</feature>
<accession>A0A8J3ECH3</accession>
<reference evidence="5 6" key="1">
    <citation type="journal article" date="2014" name="Int. J. Syst. Evol. Microbiol.">
        <title>Complete genome sequence of Corynebacterium casei LMG S-19264T (=DSM 44701T), isolated from a smear-ripened cheese.</title>
        <authorList>
            <consortium name="US DOE Joint Genome Institute (JGI-PGF)"/>
            <person name="Walter F."/>
            <person name="Albersmeier A."/>
            <person name="Kalinowski J."/>
            <person name="Ruckert C."/>
        </authorList>
    </citation>
    <scope>NUCLEOTIDE SEQUENCE [LARGE SCALE GENOMIC DNA]</scope>
    <source>
        <strain evidence="5 6">CGMCC 1.16330</strain>
    </source>
</reference>
<dbReference type="RefSeq" id="WP_229677934.1">
    <property type="nucleotide sequence ID" value="NZ_BMKS01000005.1"/>
</dbReference>
<proteinExistence type="predicted"/>
<dbReference type="GO" id="GO:0044281">
    <property type="term" value="P:small molecule metabolic process"/>
    <property type="evidence" value="ECO:0007669"/>
    <property type="project" value="UniProtKB-ARBA"/>
</dbReference>
<dbReference type="Proteomes" id="UP000597507">
    <property type="component" value="Unassembled WGS sequence"/>
</dbReference>
<comment type="caution">
    <text evidence="5">The sequence shown here is derived from an EMBL/GenBank/DDBJ whole genome shotgun (WGS) entry which is preliminary data.</text>
</comment>
<dbReference type="PANTHER" id="PTHR42818:SF1">
    <property type="entry name" value="SULFOPYRUVATE DECARBOXYLASE"/>
    <property type="match status" value="1"/>
</dbReference>
<name>A0A8J3ECH3_9PROT</name>
<dbReference type="InterPro" id="IPR011766">
    <property type="entry name" value="TPP_enzyme_TPP-bd"/>
</dbReference>
<evidence type="ECO:0000256" key="1">
    <source>
        <dbReference type="ARBA" id="ARBA00022793"/>
    </source>
</evidence>
<gene>
    <name evidence="5" type="ORF">GCM10010964_21200</name>
</gene>
<dbReference type="PANTHER" id="PTHR42818">
    <property type="entry name" value="SULFOPYRUVATE DECARBOXYLASE SUBUNIT ALPHA"/>
    <property type="match status" value="1"/>
</dbReference>
<evidence type="ECO:0000256" key="3">
    <source>
        <dbReference type="SAM" id="Phobius"/>
    </source>
</evidence>
<dbReference type="Pfam" id="PF02775">
    <property type="entry name" value="TPP_enzyme_C"/>
    <property type="match status" value="1"/>
</dbReference>
<dbReference type="EMBL" id="BMKS01000005">
    <property type="protein sequence ID" value="GGG33073.1"/>
    <property type="molecule type" value="Genomic_DNA"/>
</dbReference>
<keyword evidence="2" id="KW-0456">Lyase</keyword>
<keyword evidence="6" id="KW-1185">Reference proteome</keyword>
<dbReference type="Gene3D" id="3.40.50.970">
    <property type="match status" value="1"/>
</dbReference>
<dbReference type="AlphaFoldDB" id="A0A8J3ECH3"/>
<dbReference type="InterPro" id="IPR029061">
    <property type="entry name" value="THDP-binding"/>
</dbReference>
<evidence type="ECO:0000313" key="5">
    <source>
        <dbReference type="EMBL" id="GGG33073.1"/>
    </source>
</evidence>
<keyword evidence="3" id="KW-0472">Membrane</keyword>
<protein>
    <submittedName>
        <fullName evidence="5">Aldehyde dehydrogenase</fullName>
    </submittedName>
</protein>
<feature type="domain" description="Thiamine pyrophosphate enzyme TPP-binding" evidence="4">
    <location>
        <begin position="64"/>
        <end position="177"/>
    </location>
</feature>
<keyword evidence="1" id="KW-0210">Decarboxylase</keyword>
<keyword evidence="3" id="KW-1133">Transmembrane helix</keyword>
<keyword evidence="3" id="KW-0812">Transmembrane</keyword>
<organism evidence="5 6">
    <name type="scientific">Caldovatus sediminis</name>
    <dbReference type="NCBI Taxonomy" id="2041189"/>
    <lineage>
        <taxon>Bacteria</taxon>
        <taxon>Pseudomonadati</taxon>
        <taxon>Pseudomonadota</taxon>
        <taxon>Alphaproteobacteria</taxon>
        <taxon>Acetobacterales</taxon>
        <taxon>Roseomonadaceae</taxon>
        <taxon>Caldovatus</taxon>
    </lineage>
</organism>
<feature type="transmembrane region" description="Helical" evidence="3">
    <location>
        <begin position="59"/>
        <end position="80"/>
    </location>
</feature>
<evidence type="ECO:0000313" key="6">
    <source>
        <dbReference type="Proteomes" id="UP000597507"/>
    </source>
</evidence>
<dbReference type="InterPro" id="IPR051818">
    <property type="entry name" value="TPP_dependent_decarboxylase"/>
</dbReference>
<dbReference type="GO" id="GO:0030976">
    <property type="term" value="F:thiamine pyrophosphate binding"/>
    <property type="evidence" value="ECO:0007669"/>
    <property type="project" value="InterPro"/>
</dbReference>
<dbReference type="GO" id="GO:0016831">
    <property type="term" value="F:carboxy-lyase activity"/>
    <property type="evidence" value="ECO:0007669"/>
    <property type="project" value="UniProtKB-KW"/>
</dbReference>
<sequence>MQEMQTAAARRAAEAAAAGYVLDRLEAVPRLVGRHEDFLIVTGLAGTARDIARLTGDGAHAYLLGGAMGAACMMGLGLALARPDRRVLVLTGDGELLMSLGALATIAVMNPPNLAIVCVDNGHYGETGWQRSHTGLGVDLERIAAGAGIRATRTIADASGLEEGSRFIREGNGTCFVLLRVAPTEPPAYKRNLDASACRDRFRAALLGAR</sequence>
<dbReference type="SUPFAM" id="SSF52518">
    <property type="entry name" value="Thiamin diphosphate-binding fold (THDP-binding)"/>
    <property type="match status" value="1"/>
</dbReference>
<evidence type="ECO:0000256" key="2">
    <source>
        <dbReference type="ARBA" id="ARBA00023239"/>
    </source>
</evidence>
<evidence type="ECO:0000259" key="4">
    <source>
        <dbReference type="Pfam" id="PF02775"/>
    </source>
</evidence>